<feature type="compositionally biased region" description="Low complexity" evidence="1">
    <location>
        <begin position="222"/>
        <end position="233"/>
    </location>
</feature>
<dbReference type="EMBL" id="CAAKMV010000185">
    <property type="protein sequence ID" value="VIO63933.1"/>
    <property type="molecule type" value="Genomic_DNA"/>
</dbReference>
<gene>
    <name evidence="2" type="ORF">FUG_LOCUS542071</name>
</gene>
<sequence length="429" mass="47265">MPKVPAASTWAGAPLVAEDGFAFAEGVFFAQASGQNRHRRATATELKEHFSSSNDKDHPAHWFEAQLIHYGLQPSKTKSTKLKKEWTKNDREAKKGATNSKPAAKPPVAKAETKATAGTKRKATDNDNAPAVKKTKTTTPKATAPARKIANPKAKAKAPPKMPAKVTAKTTTKAPSKAVTESTTPAKPRLKQTARRGGSSQGPGRNASASEPARPPRTKQTARQAGAFAGRGRIPVPPSGNFDAPPPYSEFPDQAYFSDGHSPSNSYRSYDSDPDDGGSLEPLGLLNGDYEIIWSDVTERWDHYDPDNFELCLTLEGNKLWGQFNLGVYEGVLRLNQRPMRSSHDRLEFTWRGREDMGPVIYGNSNKGWMEFLGDGRIIGCVDGGQTLSFRAQRIEDQGTRSRIDADSMQVEWSSYTYHLYEQENRARW</sequence>
<name>A0A679P7J6_GIBZA</name>
<protein>
    <submittedName>
        <fullName evidence="2">Uncharacterized protein</fullName>
    </submittedName>
</protein>
<dbReference type="OrthoDB" id="4121058at2759"/>
<feature type="compositionally biased region" description="Low complexity" evidence="1">
    <location>
        <begin position="101"/>
        <end position="118"/>
    </location>
</feature>
<evidence type="ECO:0000256" key="1">
    <source>
        <dbReference type="SAM" id="MobiDB-lite"/>
    </source>
</evidence>
<proteinExistence type="predicted"/>
<feature type="region of interest" description="Disordered" evidence="1">
    <location>
        <begin position="74"/>
        <end position="282"/>
    </location>
</feature>
<evidence type="ECO:0000313" key="2">
    <source>
        <dbReference type="EMBL" id="VIO63933.1"/>
    </source>
</evidence>
<feature type="compositionally biased region" description="Basic and acidic residues" evidence="1">
    <location>
        <begin position="82"/>
        <end position="95"/>
    </location>
</feature>
<dbReference type="AlphaFoldDB" id="A0A679P7J6"/>
<organism evidence="2">
    <name type="scientific">Gibberella zeae</name>
    <name type="common">Wheat head blight fungus</name>
    <name type="synonym">Fusarium graminearum</name>
    <dbReference type="NCBI Taxonomy" id="5518"/>
    <lineage>
        <taxon>Eukaryota</taxon>
        <taxon>Fungi</taxon>
        <taxon>Dikarya</taxon>
        <taxon>Ascomycota</taxon>
        <taxon>Pezizomycotina</taxon>
        <taxon>Sordariomycetes</taxon>
        <taxon>Hypocreomycetidae</taxon>
        <taxon>Hypocreales</taxon>
        <taxon>Nectriaceae</taxon>
        <taxon>Fusarium</taxon>
    </lineage>
</organism>
<accession>A0A679P7J6</accession>
<reference evidence="2" key="1">
    <citation type="submission" date="2019-04" db="EMBL/GenBank/DDBJ databases">
        <authorList>
            <person name="Melise S."/>
            <person name="Noan J."/>
            <person name="Okalmin O."/>
        </authorList>
    </citation>
    <scope>NUCLEOTIDE SEQUENCE</scope>
    <source>
        <strain evidence="2">FN9</strain>
    </source>
</reference>
<feature type="compositionally biased region" description="Low complexity" evidence="1">
    <location>
        <begin position="129"/>
        <end position="178"/>
    </location>
</feature>